<organism evidence="1 2">
    <name type="scientific">Mesonia oceanica</name>
    <dbReference type="NCBI Taxonomy" id="2687242"/>
    <lineage>
        <taxon>Bacteria</taxon>
        <taxon>Pseudomonadati</taxon>
        <taxon>Bacteroidota</taxon>
        <taxon>Flavobacteriia</taxon>
        <taxon>Flavobacteriales</taxon>
        <taxon>Flavobacteriaceae</taxon>
        <taxon>Mesonia</taxon>
    </lineage>
</organism>
<dbReference type="Proteomes" id="UP000356253">
    <property type="component" value="Unassembled WGS sequence"/>
</dbReference>
<accession>A0AC61YC57</accession>
<evidence type="ECO:0000313" key="2">
    <source>
        <dbReference type="Proteomes" id="UP000356253"/>
    </source>
</evidence>
<keyword evidence="2" id="KW-1185">Reference proteome</keyword>
<gene>
    <name evidence="1" type="primary">nifL</name>
    <name evidence="1" type="ORF">FVB9532_03383</name>
</gene>
<protein>
    <submittedName>
        <fullName evidence="1">Nitrogen fixation regulatory protein</fullName>
    </submittedName>
</protein>
<reference evidence="1" key="1">
    <citation type="submission" date="2019-09" db="EMBL/GenBank/DDBJ databases">
        <authorList>
            <person name="Rodrigo-Torres L."/>
            <person name="Arahal R. D."/>
            <person name="Lucena T."/>
        </authorList>
    </citation>
    <scope>NUCLEOTIDE SEQUENCE</scope>
    <source>
        <strain evidence="1">ISS653</strain>
    </source>
</reference>
<evidence type="ECO:0000313" key="1">
    <source>
        <dbReference type="EMBL" id="VVV02087.1"/>
    </source>
</evidence>
<sequence length="187" mass="21901">MKNNLGKMMSLDLYFSSLSTNEYQQLAPEIEVNNTATPLLSWDIYSEHSSKRLAEIRKQREIKSFFEFANKFQFQNNFKQIFSAHDFEALVVTNTAKKIVWASTGFKKMTGYSKKFVIDKSPDFLQGEQTSAETKARIKKHILANQPFSETLINYKKDNTPYRCRLDIFPLYTKKTTHYLALEKQIR</sequence>
<name>A0AC61YC57_9FLAO</name>
<comment type="caution">
    <text evidence="1">The sequence shown here is derived from an EMBL/GenBank/DDBJ whole genome shotgun (WGS) entry which is preliminary data.</text>
</comment>
<proteinExistence type="predicted"/>
<dbReference type="EMBL" id="CABVMM010000015">
    <property type="protein sequence ID" value="VVV02087.1"/>
    <property type="molecule type" value="Genomic_DNA"/>
</dbReference>